<comment type="similarity">
    <text evidence="2">Belongs to the rad17/RAD24 family.</text>
</comment>
<feature type="compositionally biased region" description="Polar residues" evidence="8">
    <location>
        <begin position="1"/>
        <end position="15"/>
    </location>
</feature>
<evidence type="ECO:0000256" key="5">
    <source>
        <dbReference type="ARBA" id="ARBA00022840"/>
    </source>
</evidence>
<keyword evidence="3" id="KW-0547">Nucleotide-binding</keyword>
<dbReference type="AlphaFoldDB" id="A0A8J5JXQ6"/>
<feature type="compositionally biased region" description="Basic residues" evidence="8">
    <location>
        <begin position="292"/>
        <end position="308"/>
    </location>
</feature>
<dbReference type="GO" id="GO:0005634">
    <property type="term" value="C:nucleus"/>
    <property type="evidence" value="ECO:0007669"/>
    <property type="project" value="UniProtKB-SubCell"/>
</dbReference>
<comment type="caution">
    <text evidence="9">The sequence shown here is derived from an EMBL/GenBank/DDBJ whole genome shotgun (WGS) entry which is preliminary data.</text>
</comment>
<accession>A0A8J5JXQ6</accession>
<dbReference type="EMBL" id="JAHLQT010026473">
    <property type="protein sequence ID" value="KAG7163439.1"/>
    <property type="molecule type" value="Genomic_DNA"/>
</dbReference>
<dbReference type="GO" id="GO:0000077">
    <property type="term" value="P:DNA damage checkpoint signaling"/>
    <property type="evidence" value="ECO:0007669"/>
    <property type="project" value="TreeGrafter"/>
</dbReference>
<dbReference type="GO" id="GO:0006281">
    <property type="term" value="P:DNA repair"/>
    <property type="evidence" value="ECO:0007669"/>
    <property type="project" value="InterPro"/>
</dbReference>
<evidence type="ECO:0000256" key="7">
    <source>
        <dbReference type="ARBA" id="ARBA00023306"/>
    </source>
</evidence>
<dbReference type="SUPFAM" id="SSF52540">
    <property type="entry name" value="P-loop containing nucleoside triphosphate hydrolases"/>
    <property type="match status" value="1"/>
</dbReference>
<feature type="region of interest" description="Disordered" evidence="8">
    <location>
        <begin position="1"/>
        <end position="47"/>
    </location>
</feature>
<keyword evidence="7" id="KW-0131">Cell cycle</keyword>
<dbReference type="PANTHER" id="PTHR12172">
    <property type="entry name" value="CELL CYCLE CHECKPOINT PROTEIN RAD17"/>
    <property type="match status" value="1"/>
</dbReference>
<dbReference type="InterPro" id="IPR027417">
    <property type="entry name" value="P-loop_NTPase"/>
</dbReference>
<comment type="subcellular location">
    <subcellularLocation>
        <location evidence="1">Nucleus</location>
    </subcellularLocation>
</comment>
<dbReference type="Proteomes" id="UP000747542">
    <property type="component" value="Unassembled WGS sequence"/>
</dbReference>
<evidence type="ECO:0000256" key="8">
    <source>
        <dbReference type="SAM" id="MobiDB-lite"/>
    </source>
</evidence>
<evidence type="ECO:0000313" key="9">
    <source>
        <dbReference type="EMBL" id="KAG7163439.1"/>
    </source>
</evidence>
<dbReference type="InterPro" id="IPR004582">
    <property type="entry name" value="Checkpoint_prot_Rad17_Rad24"/>
</dbReference>
<keyword evidence="4" id="KW-0227">DNA damage</keyword>
<dbReference type="GO" id="GO:0033314">
    <property type="term" value="P:mitotic DNA replication checkpoint signaling"/>
    <property type="evidence" value="ECO:0007669"/>
    <property type="project" value="TreeGrafter"/>
</dbReference>
<dbReference type="PANTHER" id="PTHR12172:SF0">
    <property type="entry name" value="CELL CYCLE CHECKPOINT PROTEIN RAD17"/>
    <property type="match status" value="1"/>
</dbReference>
<feature type="compositionally biased region" description="Acidic residues" evidence="8">
    <location>
        <begin position="506"/>
        <end position="524"/>
    </location>
</feature>
<feature type="region of interest" description="Disordered" evidence="8">
    <location>
        <begin position="492"/>
        <end position="524"/>
    </location>
</feature>
<feature type="compositionally biased region" description="Polar residues" evidence="8">
    <location>
        <begin position="492"/>
        <end position="501"/>
    </location>
</feature>
<dbReference type="Pfam" id="PF03215">
    <property type="entry name" value="Rad17"/>
    <property type="match status" value="1"/>
</dbReference>
<dbReference type="GO" id="GO:0003682">
    <property type="term" value="F:chromatin binding"/>
    <property type="evidence" value="ECO:0007669"/>
    <property type="project" value="TreeGrafter"/>
</dbReference>
<evidence type="ECO:0000256" key="4">
    <source>
        <dbReference type="ARBA" id="ARBA00022763"/>
    </source>
</evidence>
<protein>
    <submittedName>
        <fullName evidence="9">Cell cycle checkpoint protein RAD17-like</fullName>
    </submittedName>
</protein>
<dbReference type="Gene3D" id="1.10.8.60">
    <property type="match status" value="1"/>
</dbReference>
<dbReference type="GO" id="GO:0005524">
    <property type="term" value="F:ATP binding"/>
    <property type="evidence" value="ECO:0007669"/>
    <property type="project" value="UniProtKB-KW"/>
</dbReference>
<feature type="region of interest" description="Disordered" evidence="8">
    <location>
        <begin position="288"/>
        <end position="311"/>
    </location>
</feature>
<keyword evidence="5" id="KW-0067">ATP-binding</keyword>
<evidence type="ECO:0000256" key="6">
    <source>
        <dbReference type="ARBA" id="ARBA00023242"/>
    </source>
</evidence>
<evidence type="ECO:0000256" key="1">
    <source>
        <dbReference type="ARBA" id="ARBA00004123"/>
    </source>
</evidence>
<reference evidence="9" key="1">
    <citation type="journal article" date="2021" name="Sci. Adv.">
        <title>The American lobster genome reveals insights on longevity, neural, and immune adaptations.</title>
        <authorList>
            <person name="Polinski J.M."/>
            <person name="Zimin A.V."/>
            <person name="Clark K.F."/>
            <person name="Kohn A.B."/>
            <person name="Sadowski N."/>
            <person name="Timp W."/>
            <person name="Ptitsyn A."/>
            <person name="Khanna P."/>
            <person name="Romanova D.Y."/>
            <person name="Williams P."/>
            <person name="Greenwood S.J."/>
            <person name="Moroz L.L."/>
            <person name="Walt D.R."/>
            <person name="Bodnar A.G."/>
        </authorList>
    </citation>
    <scope>NUCLEOTIDE SEQUENCE</scope>
    <source>
        <strain evidence="9">GMGI-L3</strain>
    </source>
</reference>
<evidence type="ECO:0000256" key="3">
    <source>
        <dbReference type="ARBA" id="ARBA00022741"/>
    </source>
</evidence>
<name>A0A8J5JXQ6_HOMAM</name>
<evidence type="ECO:0000256" key="2">
    <source>
        <dbReference type="ARBA" id="ARBA00006168"/>
    </source>
</evidence>
<dbReference type="GO" id="GO:0003689">
    <property type="term" value="F:DNA clamp loader activity"/>
    <property type="evidence" value="ECO:0007669"/>
    <property type="project" value="TreeGrafter"/>
</dbReference>
<proteinExistence type="inferred from homology"/>
<evidence type="ECO:0000313" key="10">
    <source>
        <dbReference type="Proteomes" id="UP000747542"/>
    </source>
</evidence>
<keyword evidence="10" id="KW-1185">Reference proteome</keyword>
<sequence>MSLKNSGIKGSSWVTSAFDDFGLSSSPPARKRGREEDLFPQPGKKIQQGGSALWNDLYSPLTRDDLAIHKKKVQTATVRVLVKEAGLNLLEWTNPTTTPYNSSFMEQENIWIPGDTVRPASQTSQFWDFFIRTSKYRSVCGTGKQDNVVCVEDFPNAFYRDPSTFHALLRRYNERGITSPVFFIMSDSTNHQSSAKHLFPPDLQQELGIINIVFNPIASGLLVKAMSRVVQMESLCARGRGQSLPTKEALQMLAETSGGDIRSAINALQFACKKDINQLEGLFTGTSGKGRTLTRTKSQTKSHLKKNSSTKTQESDLDGFAAVGGKDASLFLFRALGKVLYCKRKQDEGVTEPLPKHLQPQERTPLLENPESIYDNTSMGATSFSMFLHHNCLNFFPDIESDREVLEDYSASVTVRGLMHANRGGSSGGGWRSFTKPQWYSVFREGQQSASALRDEYRMASLTSEELATTVLDMCDADTYITEHDITMDTVTTRRLPPSSSRTEELTNEEDPEEDFLIEEFDDD</sequence>
<keyword evidence="6" id="KW-0539">Nucleus</keyword>
<gene>
    <name evidence="9" type="primary">RAD17-L</name>
    <name evidence="9" type="ORF">Hamer_G004585</name>
</gene>
<organism evidence="9 10">
    <name type="scientific">Homarus americanus</name>
    <name type="common">American lobster</name>
    <dbReference type="NCBI Taxonomy" id="6706"/>
    <lineage>
        <taxon>Eukaryota</taxon>
        <taxon>Metazoa</taxon>
        <taxon>Ecdysozoa</taxon>
        <taxon>Arthropoda</taxon>
        <taxon>Crustacea</taxon>
        <taxon>Multicrustacea</taxon>
        <taxon>Malacostraca</taxon>
        <taxon>Eumalacostraca</taxon>
        <taxon>Eucarida</taxon>
        <taxon>Decapoda</taxon>
        <taxon>Pleocyemata</taxon>
        <taxon>Astacidea</taxon>
        <taxon>Nephropoidea</taxon>
        <taxon>Nephropidae</taxon>
        <taxon>Homarus</taxon>
    </lineage>
</organism>